<dbReference type="InterPro" id="IPR036631">
    <property type="entry name" value="MGMT_N_sf"/>
</dbReference>
<evidence type="ECO:0000256" key="4">
    <source>
        <dbReference type="ARBA" id="ARBA00022679"/>
    </source>
</evidence>
<evidence type="ECO:0000259" key="9">
    <source>
        <dbReference type="Pfam" id="PF01035"/>
    </source>
</evidence>
<dbReference type="RefSeq" id="WP_013201339.1">
    <property type="nucleotide sequence ID" value="NC_014306.1"/>
</dbReference>
<evidence type="ECO:0000256" key="7">
    <source>
        <dbReference type="ARBA" id="ARBA00049348"/>
    </source>
</evidence>
<dbReference type="SUPFAM" id="SSF46767">
    <property type="entry name" value="Methylated DNA-protein cysteine methyltransferase, C-terminal domain"/>
    <property type="match status" value="1"/>
</dbReference>
<sequence>MSYFCKVMPSPVGALTLIASDLGLTAILWQDDNPNRVRLPDMQENPTHPVLVETERQLNEYFAGTRTTFTMTLDFVGTEFQKKVWQALVAIPFGETRSYADIARDIGNPKAVRAVGAANGKNPISIIAPCHRVIGSNGKLTGFAGGLEVKAFLLKIETAKQGEAEFTLK</sequence>
<gene>
    <name evidence="11" type="primary">ogt1</name>
    <name evidence="11" type="ordered locus">EbC_13140</name>
</gene>
<keyword evidence="3 8" id="KW-0489">Methyltransferase</keyword>
<dbReference type="STRING" id="634500.EbC_13140"/>
<dbReference type="PANTHER" id="PTHR10815">
    <property type="entry name" value="METHYLATED-DNA--PROTEIN-CYSTEINE METHYLTRANSFERASE"/>
    <property type="match status" value="1"/>
</dbReference>
<dbReference type="InterPro" id="IPR008332">
    <property type="entry name" value="MethylG_MeTrfase_N"/>
</dbReference>
<dbReference type="KEGG" id="ebi:EbC_13140"/>
<dbReference type="FunFam" id="1.10.10.10:FF:000214">
    <property type="entry name" value="Methylated-DNA--protein-cysteine methyltransferase"/>
    <property type="match status" value="1"/>
</dbReference>
<name>D8MPT8_ERWBE</name>
<evidence type="ECO:0000256" key="6">
    <source>
        <dbReference type="ARBA" id="ARBA00023204"/>
    </source>
</evidence>
<keyword evidence="5 8" id="KW-0227">DNA damage</keyword>
<dbReference type="EC" id="2.1.1.63" evidence="8"/>
<dbReference type="CDD" id="cd06445">
    <property type="entry name" value="ATase"/>
    <property type="match status" value="1"/>
</dbReference>
<dbReference type="GO" id="GO:0006307">
    <property type="term" value="P:DNA alkylation repair"/>
    <property type="evidence" value="ECO:0007669"/>
    <property type="project" value="UniProtKB-UniRule"/>
</dbReference>
<dbReference type="PANTHER" id="PTHR10815:SF5">
    <property type="entry name" value="METHYLATED-DNA--PROTEIN-CYSTEINE METHYLTRANSFERASE"/>
    <property type="match status" value="1"/>
</dbReference>
<evidence type="ECO:0000256" key="8">
    <source>
        <dbReference type="HAMAP-Rule" id="MF_00772"/>
    </source>
</evidence>
<comment type="function">
    <text evidence="8">Involved in the cellular defense against the biological effects of O6-methylguanine (O6-MeG) and O4-methylthymine (O4-MeT) in DNA. Repairs the methylated nucleobase in DNA by stoichiometrically transferring the methyl group to a cysteine residue in the enzyme. This is a suicide reaction: the enzyme is irreversibly inactivated.</text>
</comment>
<dbReference type="AlphaFoldDB" id="D8MPT8"/>
<keyword evidence="12" id="KW-1185">Reference proteome</keyword>
<evidence type="ECO:0000313" key="12">
    <source>
        <dbReference type="Proteomes" id="UP000008793"/>
    </source>
</evidence>
<evidence type="ECO:0000313" key="11">
    <source>
        <dbReference type="EMBL" id="CAX58845.1"/>
    </source>
</evidence>
<keyword evidence="6 8" id="KW-0234">DNA repair</keyword>
<comment type="subcellular location">
    <subcellularLocation>
        <location evidence="8">Cytoplasm</location>
    </subcellularLocation>
</comment>
<evidence type="ECO:0000256" key="1">
    <source>
        <dbReference type="ARBA" id="ARBA00001286"/>
    </source>
</evidence>
<keyword evidence="4 8" id="KW-0808">Transferase</keyword>
<dbReference type="Gene3D" id="3.30.160.70">
    <property type="entry name" value="Methylated DNA-protein cysteine methyltransferase domain"/>
    <property type="match status" value="1"/>
</dbReference>
<dbReference type="NCBIfam" id="TIGR00589">
    <property type="entry name" value="ogt"/>
    <property type="match status" value="1"/>
</dbReference>
<dbReference type="Gene3D" id="1.10.10.10">
    <property type="entry name" value="Winged helix-like DNA-binding domain superfamily/Winged helix DNA-binding domain"/>
    <property type="match status" value="1"/>
</dbReference>
<comment type="catalytic activity">
    <reaction evidence="7 8">
        <text>a 6-O-methyl-2'-deoxyguanosine in DNA + L-cysteinyl-[protein] = S-methyl-L-cysteinyl-[protein] + a 2'-deoxyguanosine in DNA</text>
        <dbReference type="Rhea" id="RHEA:24000"/>
        <dbReference type="Rhea" id="RHEA-COMP:10131"/>
        <dbReference type="Rhea" id="RHEA-COMP:10132"/>
        <dbReference type="Rhea" id="RHEA-COMP:11367"/>
        <dbReference type="Rhea" id="RHEA-COMP:11368"/>
        <dbReference type="ChEBI" id="CHEBI:29950"/>
        <dbReference type="ChEBI" id="CHEBI:82612"/>
        <dbReference type="ChEBI" id="CHEBI:85445"/>
        <dbReference type="ChEBI" id="CHEBI:85448"/>
        <dbReference type="EC" id="2.1.1.63"/>
    </reaction>
</comment>
<dbReference type="HAMAP" id="MF_00772">
    <property type="entry name" value="OGT"/>
    <property type="match status" value="1"/>
</dbReference>
<reference evidence="11 12" key="1">
    <citation type="journal article" date="2010" name="BMC Genomics">
        <title>Genome comparison of the epiphytic bacteria Erwinia billingiae and E. tasmaniensis with the pear pathogen E. pyrifoliae.</title>
        <authorList>
            <person name="Kube M."/>
            <person name="Migdoll A.M."/>
            <person name="Gehring I."/>
            <person name="Heitmann K."/>
            <person name="Mayer Y."/>
            <person name="Kuhl H."/>
            <person name="Knaust F."/>
            <person name="Geider K."/>
            <person name="Reinhardt R."/>
        </authorList>
    </citation>
    <scope>NUCLEOTIDE SEQUENCE [LARGE SCALE GENOMIC DNA]</scope>
    <source>
        <strain evidence="11 12">Eb661</strain>
    </source>
</reference>
<dbReference type="GO" id="GO:0032259">
    <property type="term" value="P:methylation"/>
    <property type="evidence" value="ECO:0007669"/>
    <property type="project" value="UniProtKB-KW"/>
</dbReference>
<dbReference type="HOGENOM" id="CLU_000445_52_2_6"/>
<evidence type="ECO:0000256" key="2">
    <source>
        <dbReference type="ARBA" id="ARBA00008711"/>
    </source>
</evidence>
<organism evidence="12">
    <name type="scientific">Erwinia billingiae (strain Eb661)</name>
    <dbReference type="NCBI Taxonomy" id="634500"/>
    <lineage>
        <taxon>Bacteria</taxon>
        <taxon>Pseudomonadati</taxon>
        <taxon>Pseudomonadota</taxon>
        <taxon>Gammaproteobacteria</taxon>
        <taxon>Enterobacterales</taxon>
        <taxon>Erwiniaceae</taxon>
        <taxon>Erwinia</taxon>
    </lineage>
</organism>
<dbReference type="SUPFAM" id="SSF53155">
    <property type="entry name" value="Methylated DNA-protein cysteine methyltransferase domain"/>
    <property type="match status" value="1"/>
</dbReference>
<dbReference type="Pfam" id="PF01035">
    <property type="entry name" value="DNA_binding_1"/>
    <property type="match status" value="1"/>
</dbReference>
<dbReference type="GO" id="GO:0005737">
    <property type="term" value="C:cytoplasm"/>
    <property type="evidence" value="ECO:0007669"/>
    <property type="project" value="UniProtKB-SubCell"/>
</dbReference>
<feature type="active site" description="Nucleophile; methyl group acceptor" evidence="8">
    <location>
        <position position="130"/>
    </location>
</feature>
<dbReference type="GO" id="GO:0003908">
    <property type="term" value="F:methylated-DNA-[protein]-cysteine S-methyltransferase activity"/>
    <property type="evidence" value="ECO:0007669"/>
    <property type="project" value="UniProtKB-UniRule"/>
</dbReference>
<dbReference type="Proteomes" id="UP000008793">
    <property type="component" value="Chromosome"/>
</dbReference>
<evidence type="ECO:0000256" key="3">
    <source>
        <dbReference type="ARBA" id="ARBA00022603"/>
    </source>
</evidence>
<evidence type="ECO:0000259" key="10">
    <source>
        <dbReference type="Pfam" id="PF02870"/>
    </source>
</evidence>
<dbReference type="InterPro" id="IPR014048">
    <property type="entry name" value="MethylDNA_cys_MeTrfase_DNA-bd"/>
</dbReference>
<accession>D8MPT8</accession>
<feature type="domain" description="Methylated-DNA-[protein]-cysteine S-methyltransferase DNA binding" evidence="9">
    <location>
        <begin position="79"/>
        <end position="158"/>
    </location>
</feature>
<dbReference type="EMBL" id="FP236843">
    <property type="protein sequence ID" value="CAX58845.1"/>
    <property type="molecule type" value="Genomic_DNA"/>
</dbReference>
<feature type="domain" description="Methylguanine DNA methyltransferase ribonuclease-like" evidence="10">
    <location>
        <begin position="5"/>
        <end position="75"/>
    </location>
</feature>
<comment type="catalytic activity">
    <reaction evidence="1 8">
        <text>a 4-O-methyl-thymidine in DNA + L-cysteinyl-[protein] = a thymidine in DNA + S-methyl-L-cysteinyl-[protein]</text>
        <dbReference type="Rhea" id="RHEA:53428"/>
        <dbReference type="Rhea" id="RHEA-COMP:10131"/>
        <dbReference type="Rhea" id="RHEA-COMP:10132"/>
        <dbReference type="Rhea" id="RHEA-COMP:13555"/>
        <dbReference type="Rhea" id="RHEA-COMP:13556"/>
        <dbReference type="ChEBI" id="CHEBI:29950"/>
        <dbReference type="ChEBI" id="CHEBI:82612"/>
        <dbReference type="ChEBI" id="CHEBI:137386"/>
        <dbReference type="ChEBI" id="CHEBI:137387"/>
        <dbReference type="EC" id="2.1.1.63"/>
    </reaction>
</comment>
<dbReference type="InterPro" id="IPR036388">
    <property type="entry name" value="WH-like_DNA-bd_sf"/>
</dbReference>
<dbReference type="eggNOG" id="COG0350">
    <property type="taxonomic scope" value="Bacteria"/>
</dbReference>
<proteinExistence type="inferred from homology"/>
<dbReference type="InterPro" id="IPR036217">
    <property type="entry name" value="MethylDNA_cys_MeTrfase_DNAb"/>
</dbReference>
<protein>
    <recommendedName>
        <fullName evidence="8">Methylated-DNA--protein-cysteine methyltransferase</fullName>
        <ecNumber evidence="8">2.1.1.63</ecNumber>
    </recommendedName>
    <alternativeName>
        <fullName evidence="8">6-O-methylguanine-DNA methyltransferase</fullName>
        <shortName evidence="8">MGMT</shortName>
    </alternativeName>
    <alternativeName>
        <fullName evidence="8">O-6-methylguanine-DNA-alkyltransferase</fullName>
    </alternativeName>
</protein>
<dbReference type="GeneID" id="90511338"/>
<dbReference type="InterPro" id="IPR023546">
    <property type="entry name" value="MGMT"/>
</dbReference>
<dbReference type="Pfam" id="PF02870">
    <property type="entry name" value="Methyltransf_1N"/>
    <property type="match status" value="1"/>
</dbReference>
<keyword evidence="8" id="KW-0963">Cytoplasm</keyword>
<comment type="similarity">
    <text evidence="2 8">Belongs to the MGMT family.</text>
</comment>
<comment type="miscellaneous">
    <text evidence="8">This enzyme catalyzes only one turnover and therefore is not strictly catalytic. According to one definition, an enzyme is a biocatalyst that acts repeatedly and over many reaction cycles.</text>
</comment>
<evidence type="ECO:0000256" key="5">
    <source>
        <dbReference type="ARBA" id="ARBA00022763"/>
    </source>
</evidence>